<sequence>MAMPSSPPAMSSSPPLRTSGKRRRRRSRTASMPRRAMSAAACRSHSPPTNAIIRHNQPEVWAFCLGNGYAGLKDALGSNDSRLQSSKLYFTCMSLAGMLLQ</sequence>
<dbReference type="EMBL" id="CM000784">
    <property type="protein sequence ID" value="AQK98056.1"/>
    <property type="molecule type" value="Genomic_DNA"/>
</dbReference>
<proteinExistence type="predicted"/>
<feature type="compositionally biased region" description="Low complexity" evidence="1">
    <location>
        <begin position="1"/>
        <end position="18"/>
    </location>
</feature>
<feature type="compositionally biased region" description="Low complexity" evidence="1">
    <location>
        <begin position="29"/>
        <end position="44"/>
    </location>
</feature>
<reference evidence="2" key="1">
    <citation type="submission" date="2015-12" db="EMBL/GenBank/DDBJ databases">
        <title>Update maize B73 reference genome by single molecule sequencing technologies.</title>
        <authorList>
            <consortium name="Maize Genome Sequencing Project"/>
            <person name="Ware D."/>
        </authorList>
    </citation>
    <scope>NUCLEOTIDE SEQUENCE</scope>
    <source>
        <tissue evidence="2">Seedling</tissue>
    </source>
</reference>
<dbReference type="InParanoid" id="A0A1D6G3Z8"/>
<feature type="compositionally biased region" description="Basic residues" evidence="1">
    <location>
        <begin position="19"/>
        <end position="28"/>
    </location>
</feature>
<organism evidence="2">
    <name type="scientific">Zea mays</name>
    <name type="common">Maize</name>
    <dbReference type="NCBI Taxonomy" id="4577"/>
    <lineage>
        <taxon>Eukaryota</taxon>
        <taxon>Viridiplantae</taxon>
        <taxon>Streptophyta</taxon>
        <taxon>Embryophyta</taxon>
        <taxon>Tracheophyta</taxon>
        <taxon>Spermatophyta</taxon>
        <taxon>Magnoliopsida</taxon>
        <taxon>Liliopsida</taxon>
        <taxon>Poales</taxon>
        <taxon>Poaceae</taxon>
        <taxon>PACMAD clade</taxon>
        <taxon>Panicoideae</taxon>
        <taxon>Andropogonodae</taxon>
        <taxon>Andropogoneae</taxon>
        <taxon>Tripsacinae</taxon>
        <taxon>Zea</taxon>
    </lineage>
</organism>
<gene>
    <name evidence="2" type="ORF">ZEAMMB73_Zm00001d011807</name>
</gene>
<dbReference type="ExpressionAtlas" id="A0A1D6G3Z8">
    <property type="expression patterns" value="baseline"/>
</dbReference>
<evidence type="ECO:0000313" key="2">
    <source>
        <dbReference type="EMBL" id="AQK98056.1"/>
    </source>
</evidence>
<evidence type="ECO:0000256" key="1">
    <source>
        <dbReference type="SAM" id="MobiDB-lite"/>
    </source>
</evidence>
<feature type="region of interest" description="Disordered" evidence="1">
    <location>
        <begin position="1"/>
        <end position="50"/>
    </location>
</feature>
<dbReference type="AlphaFoldDB" id="A0A1D6G3Z8"/>
<accession>A0A1D6G3Z8</accession>
<protein>
    <submittedName>
        <fullName evidence="2">Uncharacterized protein</fullName>
    </submittedName>
</protein>
<name>A0A1D6G3Z8_MAIZE</name>